<gene>
    <name evidence="18" type="ORF">HD842_004767</name>
</gene>
<accession>A0A7W9X4Y3</accession>
<feature type="chain" id="PRO_5030574821" evidence="15">
    <location>
        <begin position="26"/>
        <end position="610"/>
    </location>
</feature>
<dbReference type="EMBL" id="JACHBX010000007">
    <property type="protein sequence ID" value="MBB6136576.1"/>
    <property type="molecule type" value="Genomic_DNA"/>
</dbReference>
<keyword evidence="8 13" id="KW-0798">TonB box</keyword>
<dbReference type="Pfam" id="PF07715">
    <property type="entry name" value="Plug"/>
    <property type="match status" value="1"/>
</dbReference>
<dbReference type="Gene3D" id="2.170.130.10">
    <property type="entry name" value="TonB-dependent receptor, plug domain"/>
    <property type="match status" value="1"/>
</dbReference>
<protein>
    <submittedName>
        <fullName evidence="18">Vitamin B12 transporter</fullName>
    </submittedName>
</protein>
<evidence type="ECO:0000256" key="4">
    <source>
        <dbReference type="ARBA" id="ARBA00022452"/>
    </source>
</evidence>
<proteinExistence type="inferred from homology"/>
<dbReference type="InterPro" id="IPR036942">
    <property type="entry name" value="Beta-barrel_TonB_sf"/>
</dbReference>
<evidence type="ECO:0000313" key="19">
    <source>
        <dbReference type="Proteomes" id="UP000540787"/>
    </source>
</evidence>
<dbReference type="Pfam" id="PF00593">
    <property type="entry name" value="TonB_dep_Rec_b-barrel"/>
    <property type="match status" value="1"/>
</dbReference>
<evidence type="ECO:0000256" key="9">
    <source>
        <dbReference type="ARBA" id="ARBA00023136"/>
    </source>
</evidence>
<dbReference type="CDD" id="cd01347">
    <property type="entry name" value="ligand_gated_channel"/>
    <property type="match status" value="1"/>
</dbReference>
<evidence type="ECO:0000256" key="12">
    <source>
        <dbReference type="PROSITE-ProRule" id="PRU01360"/>
    </source>
</evidence>
<evidence type="ECO:0000256" key="7">
    <source>
        <dbReference type="ARBA" id="ARBA00023065"/>
    </source>
</evidence>
<dbReference type="InterPro" id="IPR037066">
    <property type="entry name" value="Plug_dom_sf"/>
</dbReference>
<keyword evidence="6 15" id="KW-0732">Signal</keyword>
<dbReference type="InterPro" id="IPR039426">
    <property type="entry name" value="TonB-dep_rcpt-like"/>
</dbReference>
<keyword evidence="3 12" id="KW-0813">Transport</keyword>
<dbReference type="PROSITE" id="PS52016">
    <property type="entry name" value="TONB_DEPENDENT_REC_3"/>
    <property type="match status" value="1"/>
</dbReference>
<evidence type="ECO:0000256" key="1">
    <source>
        <dbReference type="ARBA" id="ARBA00004571"/>
    </source>
</evidence>
<evidence type="ECO:0000256" key="13">
    <source>
        <dbReference type="PROSITE-ProRule" id="PRU10143"/>
    </source>
</evidence>
<keyword evidence="11 12" id="KW-0998">Cell outer membrane</keyword>
<dbReference type="InterPro" id="IPR000531">
    <property type="entry name" value="Beta-barrel_TonB"/>
</dbReference>
<evidence type="ECO:0000313" key="18">
    <source>
        <dbReference type="EMBL" id="MBB6136576.1"/>
    </source>
</evidence>
<name>A0A7W9X4Y3_9BURK</name>
<keyword evidence="5 12" id="KW-0812">Transmembrane</keyword>
<dbReference type="GO" id="GO:0015889">
    <property type="term" value="P:cobalamin transport"/>
    <property type="evidence" value="ECO:0007669"/>
    <property type="project" value="TreeGrafter"/>
</dbReference>
<reference evidence="18 19" key="1">
    <citation type="submission" date="2020-08" db="EMBL/GenBank/DDBJ databases">
        <title>The Agave Microbiome: Exploring the role of microbial communities in plant adaptations to desert environments.</title>
        <authorList>
            <person name="Partida-Martinez L.P."/>
        </authorList>
    </citation>
    <scope>NUCLEOTIDE SEQUENCE [LARGE SCALE GENOMIC DNA]</scope>
    <source>
        <strain evidence="18 19">AT3.2</strain>
    </source>
</reference>
<feature type="short sequence motif" description="TonB box" evidence="13">
    <location>
        <begin position="30"/>
        <end position="36"/>
    </location>
</feature>
<evidence type="ECO:0000256" key="5">
    <source>
        <dbReference type="ARBA" id="ARBA00022692"/>
    </source>
</evidence>
<evidence type="ECO:0000256" key="11">
    <source>
        <dbReference type="ARBA" id="ARBA00023237"/>
    </source>
</evidence>
<dbReference type="GO" id="GO:0006811">
    <property type="term" value="P:monoatomic ion transport"/>
    <property type="evidence" value="ECO:0007669"/>
    <property type="project" value="UniProtKB-KW"/>
</dbReference>
<dbReference type="PANTHER" id="PTHR30069">
    <property type="entry name" value="TONB-DEPENDENT OUTER MEMBRANE RECEPTOR"/>
    <property type="match status" value="1"/>
</dbReference>
<evidence type="ECO:0000256" key="6">
    <source>
        <dbReference type="ARBA" id="ARBA00022729"/>
    </source>
</evidence>
<comment type="similarity">
    <text evidence="2 12 14">Belongs to the TonB-dependent receptor family.</text>
</comment>
<dbReference type="AlphaFoldDB" id="A0A7W9X4Y3"/>
<feature type="signal peptide" evidence="15">
    <location>
        <begin position="1"/>
        <end position="25"/>
    </location>
</feature>
<organism evidence="18 19">
    <name type="scientific">Massilia aurea</name>
    <dbReference type="NCBI Taxonomy" id="373040"/>
    <lineage>
        <taxon>Bacteria</taxon>
        <taxon>Pseudomonadati</taxon>
        <taxon>Pseudomonadota</taxon>
        <taxon>Betaproteobacteria</taxon>
        <taxon>Burkholderiales</taxon>
        <taxon>Oxalobacteraceae</taxon>
        <taxon>Telluria group</taxon>
        <taxon>Massilia</taxon>
    </lineage>
</organism>
<evidence type="ECO:0000259" key="16">
    <source>
        <dbReference type="Pfam" id="PF00593"/>
    </source>
</evidence>
<keyword evidence="9 12" id="KW-0472">Membrane</keyword>
<keyword evidence="7" id="KW-0406">Ion transport</keyword>
<keyword evidence="10" id="KW-0675">Receptor</keyword>
<dbReference type="RefSeq" id="WP_183558693.1">
    <property type="nucleotide sequence ID" value="NZ_JACHBX010000007.1"/>
</dbReference>
<dbReference type="Proteomes" id="UP000540787">
    <property type="component" value="Unassembled WGS sequence"/>
</dbReference>
<evidence type="ECO:0000256" key="2">
    <source>
        <dbReference type="ARBA" id="ARBA00009810"/>
    </source>
</evidence>
<comment type="caution">
    <text evidence="18">The sequence shown here is derived from an EMBL/GenBank/DDBJ whole genome shotgun (WGS) entry which is preliminary data.</text>
</comment>
<dbReference type="PANTHER" id="PTHR30069:SF53">
    <property type="entry name" value="COLICIN I RECEPTOR-RELATED"/>
    <property type="match status" value="1"/>
</dbReference>
<dbReference type="PROSITE" id="PS00430">
    <property type="entry name" value="TONB_DEPENDENT_REC_1"/>
    <property type="match status" value="1"/>
</dbReference>
<comment type="subcellular location">
    <subcellularLocation>
        <location evidence="1 12">Cell outer membrane</location>
        <topology evidence="1 12">Multi-pass membrane protein</topology>
    </subcellularLocation>
</comment>
<evidence type="ECO:0000256" key="14">
    <source>
        <dbReference type="RuleBase" id="RU003357"/>
    </source>
</evidence>
<dbReference type="InterPro" id="IPR010916">
    <property type="entry name" value="TonB_box_CS"/>
</dbReference>
<evidence type="ECO:0000256" key="8">
    <source>
        <dbReference type="ARBA" id="ARBA00023077"/>
    </source>
</evidence>
<evidence type="ECO:0000259" key="17">
    <source>
        <dbReference type="Pfam" id="PF07715"/>
    </source>
</evidence>
<feature type="domain" description="TonB-dependent receptor plug" evidence="17">
    <location>
        <begin position="45"/>
        <end position="148"/>
    </location>
</feature>
<dbReference type="SUPFAM" id="SSF56935">
    <property type="entry name" value="Porins"/>
    <property type="match status" value="1"/>
</dbReference>
<keyword evidence="4 12" id="KW-1134">Transmembrane beta strand</keyword>
<sequence>MNFPVSRQAAAVSLALALISSTAIAEVADTVVVTATRTPQLAADLIADTTVINAEEIARSGAGSVADILQRQRGIEITRNGPAGTATSVYVRGANANQIVVLLDGVRIASGTTGTASWNAIPLGAIDRIEIVYGPLSTLYGADAIGGVIQIFTRKGEGAPVVTASVGAGSNATLQGDAGIFGSSGGPNAINYAFGAGYEESDGFSSTRPGASGYNADEDGYRRRNANGRVSMALAPGHEIGAQFLASRTYSQYDASGSGSYDVHSDTDLNTAAVFMTNQLLPNWRSTVQYARSEDKSGSFSNATASGASQIDTEQNEFSWQNNVAIGQDTLQLLFNHRKEEVASMRKTRITNSYAAAYSAKRANHLFDVSARQDRSVYGSQNTGAAGYGYEFGNGLRATASIGTSFRAPTFNELYFPGYGLATNKPEKGRNREVGLRYDGNGYNLDATYFHNRLTDMIVSSTPCPDGVNRSCAYNVNEATLEGFSLAGSTRLMDVNLRASLDWQDPRDDTTGRQLARRAKKHANFAADYVMGQLKSGAELTVSGDRFDNAPNTSRLGGYGLLNLYTTYQFTPDWSLLLRVNNVADKNYEVARNYGTSGRTWFASLRYGIR</sequence>
<evidence type="ECO:0000256" key="3">
    <source>
        <dbReference type="ARBA" id="ARBA00022448"/>
    </source>
</evidence>
<dbReference type="InterPro" id="IPR012910">
    <property type="entry name" value="Plug_dom"/>
</dbReference>
<evidence type="ECO:0000256" key="15">
    <source>
        <dbReference type="SAM" id="SignalP"/>
    </source>
</evidence>
<feature type="domain" description="TonB-dependent receptor-like beta-barrel" evidence="16">
    <location>
        <begin position="177"/>
        <end position="583"/>
    </location>
</feature>
<evidence type="ECO:0000256" key="10">
    <source>
        <dbReference type="ARBA" id="ARBA00023170"/>
    </source>
</evidence>
<dbReference type="Gene3D" id="2.40.170.20">
    <property type="entry name" value="TonB-dependent receptor, beta-barrel domain"/>
    <property type="match status" value="1"/>
</dbReference>
<keyword evidence="19" id="KW-1185">Reference proteome</keyword>
<dbReference type="GO" id="GO:0009279">
    <property type="term" value="C:cell outer membrane"/>
    <property type="evidence" value="ECO:0007669"/>
    <property type="project" value="UniProtKB-SubCell"/>
</dbReference>